<keyword evidence="1" id="KW-0812">Transmembrane</keyword>
<accession>A0A4U6XC45</accession>
<reference evidence="2 3" key="1">
    <citation type="journal article" date="2019" name="PLoS ONE">
        <title>Comparative genome analysis indicates high evolutionary potential of pathogenicity genes in Colletotrichum tanaceti.</title>
        <authorList>
            <person name="Lelwala R.V."/>
            <person name="Korhonen P.K."/>
            <person name="Young N.D."/>
            <person name="Scott J.B."/>
            <person name="Ades P.A."/>
            <person name="Gasser R.B."/>
            <person name="Taylor P.W.J."/>
        </authorList>
    </citation>
    <scope>NUCLEOTIDE SEQUENCE [LARGE SCALE GENOMIC DNA]</scope>
    <source>
        <strain evidence="2">BRIP57314</strain>
    </source>
</reference>
<evidence type="ECO:0000313" key="2">
    <source>
        <dbReference type="EMBL" id="TKW52729.1"/>
    </source>
</evidence>
<keyword evidence="1" id="KW-1133">Transmembrane helix</keyword>
<dbReference type="Proteomes" id="UP000310108">
    <property type="component" value="Unassembled WGS sequence"/>
</dbReference>
<evidence type="ECO:0000313" key="3">
    <source>
        <dbReference type="Proteomes" id="UP000310108"/>
    </source>
</evidence>
<sequence>MISRQIAAYRRGASGSPKGYRSTELQTVTEHHQTAWQEEPHRLPRVAGFIIIIFVTTAGEQFVLAAALSVLGPPSPVSVLPSSLVKASPPAWTSPVQDAGQVCKVLEPGC</sequence>
<keyword evidence="1" id="KW-0472">Membrane</keyword>
<protein>
    <submittedName>
        <fullName evidence="2">Uncharacterized protein</fullName>
    </submittedName>
</protein>
<evidence type="ECO:0000256" key="1">
    <source>
        <dbReference type="SAM" id="Phobius"/>
    </source>
</evidence>
<name>A0A4U6XC45_9PEZI</name>
<comment type="caution">
    <text evidence="2">The sequence shown here is derived from an EMBL/GenBank/DDBJ whole genome shotgun (WGS) entry which is preliminary data.</text>
</comment>
<organism evidence="2 3">
    <name type="scientific">Colletotrichum tanaceti</name>
    <dbReference type="NCBI Taxonomy" id="1306861"/>
    <lineage>
        <taxon>Eukaryota</taxon>
        <taxon>Fungi</taxon>
        <taxon>Dikarya</taxon>
        <taxon>Ascomycota</taxon>
        <taxon>Pezizomycotina</taxon>
        <taxon>Sordariomycetes</taxon>
        <taxon>Hypocreomycetidae</taxon>
        <taxon>Glomerellales</taxon>
        <taxon>Glomerellaceae</taxon>
        <taxon>Colletotrichum</taxon>
        <taxon>Colletotrichum destructivum species complex</taxon>
    </lineage>
</organism>
<gene>
    <name evidence="2" type="ORF">CTA1_11254</name>
</gene>
<feature type="transmembrane region" description="Helical" evidence="1">
    <location>
        <begin position="46"/>
        <end position="71"/>
    </location>
</feature>
<dbReference type="EMBL" id="PJEX01000224">
    <property type="protein sequence ID" value="TKW52729.1"/>
    <property type="molecule type" value="Genomic_DNA"/>
</dbReference>
<dbReference type="AlphaFoldDB" id="A0A4U6XC45"/>
<proteinExistence type="predicted"/>
<keyword evidence="3" id="KW-1185">Reference proteome</keyword>